<dbReference type="EMBL" id="OU893345">
    <property type="protein sequence ID" value="CAG9785416.1"/>
    <property type="molecule type" value="Genomic_DNA"/>
</dbReference>
<evidence type="ECO:0000256" key="2">
    <source>
        <dbReference type="ARBA" id="ARBA00022734"/>
    </source>
</evidence>
<organism evidence="5 6">
    <name type="scientific">Diatraea saccharalis</name>
    <name type="common">sugarcane borer</name>
    <dbReference type="NCBI Taxonomy" id="40085"/>
    <lineage>
        <taxon>Eukaryota</taxon>
        <taxon>Metazoa</taxon>
        <taxon>Ecdysozoa</taxon>
        <taxon>Arthropoda</taxon>
        <taxon>Hexapoda</taxon>
        <taxon>Insecta</taxon>
        <taxon>Pterygota</taxon>
        <taxon>Neoptera</taxon>
        <taxon>Endopterygota</taxon>
        <taxon>Lepidoptera</taxon>
        <taxon>Glossata</taxon>
        <taxon>Ditrysia</taxon>
        <taxon>Pyraloidea</taxon>
        <taxon>Crambidae</taxon>
        <taxon>Crambinae</taxon>
        <taxon>Diatraea</taxon>
    </lineage>
</organism>
<dbReference type="PANTHER" id="PTHR11675:SF119">
    <property type="entry name" value="POLYPEPTIDE N-ACETYLGALACTOSAMINYLTRANSFERASE 2"/>
    <property type="match status" value="1"/>
</dbReference>
<dbReference type="GO" id="GO:0006493">
    <property type="term" value="P:protein O-linked glycosylation"/>
    <property type="evidence" value="ECO:0007669"/>
    <property type="project" value="TreeGrafter"/>
</dbReference>
<dbReference type="FunFam" id="3.90.550.10:FF:000195">
    <property type="entry name" value="Polypeptide N-acetylgalactosaminyltransferase like 6"/>
    <property type="match status" value="1"/>
</dbReference>
<dbReference type="PANTHER" id="PTHR11675">
    <property type="entry name" value="N-ACETYLGALACTOSAMINYLTRANSFERASE"/>
    <property type="match status" value="1"/>
</dbReference>
<gene>
    <name evidence="5" type="ORF">DIATSA_LOCUS3447</name>
</gene>
<dbReference type="AlphaFoldDB" id="A0A9N9QXE2"/>
<sequence length="409" mass="46728">MLQKTTVDALRKRKCTFENALILALCISFQQASLILRDPTRVVCPVIDVISMDTFQYIGASADLRGGFDWNLVFKWEYLSHAERSARLSDPTQVIRTPMIAGGLFSMDRQYFNKLGKYDMRMDVWGGENLEISFRVWQCGGSLEIVPCSRVGHVFRKRHPYTFPGGSGAVFARNTRRAAEVWMDDYKELYYRSQPLAKQVEFGDISERVALREKLHCKPFRWYLERVYPELQVPALAGGAHAIRQGPRCLDTMGHLVDGTLVLNRIGNVVIQNYCWLMNCAIAVNFYSSAYVTATKSCRHDADIANIKPTFMILQRFPGMYPCHNTGGNQEWRFENGLIRHHSLCISLSAEDRVTAVLAACDPSDDAQLWRRRGLLIRHAKLDACLDSERPALYLEQCDEDKLSQQFSF</sequence>
<dbReference type="GO" id="GO:0030246">
    <property type="term" value="F:carbohydrate binding"/>
    <property type="evidence" value="ECO:0007669"/>
    <property type="project" value="UniProtKB-KW"/>
</dbReference>
<dbReference type="GO" id="GO:0005794">
    <property type="term" value="C:Golgi apparatus"/>
    <property type="evidence" value="ECO:0007669"/>
    <property type="project" value="TreeGrafter"/>
</dbReference>
<dbReference type="SUPFAM" id="SSF50370">
    <property type="entry name" value="Ricin B-like lectins"/>
    <property type="match status" value="1"/>
</dbReference>
<keyword evidence="3" id="KW-1015">Disulfide bond</keyword>
<dbReference type="InterPro" id="IPR035992">
    <property type="entry name" value="Ricin_B-like_lectins"/>
</dbReference>
<dbReference type="SMART" id="SM00458">
    <property type="entry name" value="RICIN"/>
    <property type="match status" value="1"/>
</dbReference>
<dbReference type="Proteomes" id="UP001153714">
    <property type="component" value="Chromosome 14"/>
</dbReference>
<keyword evidence="1" id="KW-0808">Transferase</keyword>
<dbReference type="Gene3D" id="3.90.550.10">
    <property type="entry name" value="Spore Coat Polysaccharide Biosynthesis Protein SpsA, Chain A"/>
    <property type="match status" value="1"/>
</dbReference>
<dbReference type="Gene3D" id="2.80.10.50">
    <property type="match status" value="1"/>
</dbReference>
<dbReference type="SUPFAM" id="SSF53448">
    <property type="entry name" value="Nucleotide-diphospho-sugar transferases"/>
    <property type="match status" value="1"/>
</dbReference>
<dbReference type="OrthoDB" id="429263at2759"/>
<evidence type="ECO:0000313" key="5">
    <source>
        <dbReference type="EMBL" id="CAG9785416.1"/>
    </source>
</evidence>
<evidence type="ECO:0000256" key="1">
    <source>
        <dbReference type="ARBA" id="ARBA00022679"/>
    </source>
</evidence>
<dbReference type="Pfam" id="PF02709">
    <property type="entry name" value="Glyco_transf_7C"/>
    <property type="match status" value="1"/>
</dbReference>
<reference evidence="5" key="2">
    <citation type="submission" date="2022-10" db="EMBL/GenBank/DDBJ databases">
        <authorList>
            <consortium name="ENA_rothamsted_submissions"/>
            <consortium name="culmorum"/>
            <person name="King R."/>
        </authorList>
    </citation>
    <scope>NUCLEOTIDE SEQUENCE</scope>
</reference>
<dbReference type="PROSITE" id="PS50231">
    <property type="entry name" value="RICIN_B_LECTIN"/>
    <property type="match status" value="1"/>
</dbReference>
<feature type="domain" description="Ricin B lectin" evidence="4">
    <location>
        <begin position="309"/>
        <end position="406"/>
    </location>
</feature>
<keyword evidence="2" id="KW-0430">Lectin</keyword>
<name>A0A9N9QXE2_9NEOP</name>
<evidence type="ECO:0000259" key="4">
    <source>
        <dbReference type="SMART" id="SM00458"/>
    </source>
</evidence>
<dbReference type="Pfam" id="PF00652">
    <property type="entry name" value="Ricin_B_lectin"/>
    <property type="match status" value="1"/>
</dbReference>
<dbReference type="InterPro" id="IPR027791">
    <property type="entry name" value="Galactosyl_T_C"/>
</dbReference>
<evidence type="ECO:0000313" key="6">
    <source>
        <dbReference type="Proteomes" id="UP001153714"/>
    </source>
</evidence>
<proteinExistence type="predicted"/>
<evidence type="ECO:0000256" key="3">
    <source>
        <dbReference type="ARBA" id="ARBA00023157"/>
    </source>
</evidence>
<dbReference type="InterPro" id="IPR029044">
    <property type="entry name" value="Nucleotide-diphossugar_trans"/>
</dbReference>
<accession>A0A9N9QXE2</accession>
<reference evidence="5" key="1">
    <citation type="submission" date="2021-12" db="EMBL/GenBank/DDBJ databases">
        <authorList>
            <person name="King R."/>
        </authorList>
    </citation>
    <scope>NUCLEOTIDE SEQUENCE</scope>
</reference>
<dbReference type="InterPro" id="IPR000772">
    <property type="entry name" value="Ricin_B_lectin"/>
</dbReference>
<keyword evidence="6" id="KW-1185">Reference proteome</keyword>
<dbReference type="GO" id="GO:0004653">
    <property type="term" value="F:polypeptide N-acetylgalactosaminyltransferase activity"/>
    <property type="evidence" value="ECO:0007669"/>
    <property type="project" value="TreeGrafter"/>
</dbReference>
<protein>
    <recommendedName>
        <fullName evidence="4">Ricin B lectin domain-containing protein</fullName>
    </recommendedName>
</protein>